<dbReference type="PIRSF" id="PIRSF010376">
    <property type="entry name" value="IspE"/>
    <property type="match status" value="1"/>
</dbReference>
<dbReference type="EMBL" id="CP061538">
    <property type="protein sequence ID" value="QNV39472.1"/>
    <property type="molecule type" value="Genomic_DNA"/>
</dbReference>
<dbReference type="PANTHER" id="PTHR43527:SF2">
    <property type="entry name" value="4-DIPHOSPHOCYTIDYL-2-C-METHYL-D-ERYTHRITOL KINASE, CHLOROPLASTIC"/>
    <property type="match status" value="1"/>
</dbReference>
<dbReference type="GO" id="GO:0016114">
    <property type="term" value="P:terpenoid biosynthetic process"/>
    <property type="evidence" value="ECO:0007669"/>
    <property type="project" value="InterPro"/>
</dbReference>
<feature type="binding site" evidence="9">
    <location>
        <begin position="116"/>
        <end position="126"/>
    </location>
    <ligand>
        <name>ATP</name>
        <dbReference type="ChEBI" id="CHEBI:30616"/>
    </ligand>
</feature>
<dbReference type="SUPFAM" id="SSF55060">
    <property type="entry name" value="GHMP Kinase, C-terminal domain"/>
    <property type="match status" value="1"/>
</dbReference>
<dbReference type="RefSeq" id="WP_190616996.1">
    <property type="nucleotide sequence ID" value="NZ_CP061538.1"/>
</dbReference>
<evidence type="ECO:0000256" key="7">
    <source>
        <dbReference type="ARBA" id="ARBA00022840"/>
    </source>
</evidence>
<gene>
    <name evidence="9" type="primary">ispE</name>
    <name evidence="12" type="ORF">IDM48_08805</name>
</gene>
<dbReference type="InterPro" id="IPR013750">
    <property type="entry name" value="GHMP_kinase_C_dom"/>
</dbReference>
<dbReference type="GO" id="GO:0050515">
    <property type="term" value="F:4-(cytidine 5'-diphospho)-2-C-methyl-D-erythritol kinase activity"/>
    <property type="evidence" value="ECO:0007669"/>
    <property type="project" value="UniProtKB-UniRule"/>
</dbReference>
<dbReference type="KEGG" id="rama:IDM48_08805"/>
<evidence type="ECO:0000259" key="11">
    <source>
        <dbReference type="Pfam" id="PF08544"/>
    </source>
</evidence>
<protein>
    <recommendedName>
        <fullName evidence="3 9">4-diphosphocytidyl-2-C-methyl-D-erythritol kinase</fullName>
        <shortName evidence="9">CMK</shortName>
        <ecNumber evidence="2 9">2.7.1.148</ecNumber>
    </recommendedName>
    <alternativeName>
        <fullName evidence="8 9">4-(cytidine-5'-diphospho)-2-C-methyl-D-erythritol kinase</fullName>
    </alternativeName>
</protein>
<dbReference type="InterPro" id="IPR004424">
    <property type="entry name" value="IspE"/>
</dbReference>
<dbReference type="HAMAP" id="MF_00061">
    <property type="entry name" value="IspE"/>
    <property type="match status" value="1"/>
</dbReference>
<dbReference type="InterPro" id="IPR014721">
    <property type="entry name" value="Ribsml_uS5_D2-typ_fold_subgr"/>
</dbReference>
<evidence type="ECO:0000259" key="10">
    <source>
        <dbReference type="Pfam" id="PF00288"/>
    </source>
</evidence>
<feature type="active site" evidence="9">
    <location>
        <position position="12"/>
    </location>
</feature>
<comment type="pathway">
    <text evidence="9">Isoprenoid biosynthesis; isopentenyl diphosphate biosynthesis via DXP pathway; isopentenyl diphosphate from 1-deoxy-D-xylulose 5-phosphate: step 3/6.</text>
</comment>
<evidence type="ECO:0000313" key="12">
    <source>
        <dbReference type="EMBL" id="QNV39472.1"/>
    </source>
</evidence>
<dbReference type="GO" id="GO:0005524">
    <property type="term" value="F:ATP binding"/>
    <property type="evidence" value="ECO:0007669"/>
    <property type="project" value="UniProtKB-UniRule"/>
</dbReference>
<evidence type="ECO:0000313" key="13">
    <source>
        <dbReference type="Proteomes" id="UP000516421"/>
    </source>
</evidence>
<organism evidence="12 13">
    <name type="scientific">Rothia amarae</name>
    <dbReference type="NCBI Taxonomy" id="169480"/>
    <lineage>
        <taxon>Bacteria</taxon>
        <taxon>Bacillati</taxon>
        <taxon>Actinomycetota</taxon>
        <taxon>Actinomycetes</taxon>
        <taxon>Micrococcales</taxon>
        <taxon>Micrococcaceae</taxon>
        <taxon>Rothia</taxon>
    </lineage>
</organism>
<evidence type="ECO:0000256" key="2">
    <source>
        <dbReference type="ARBA" id="ARBA00012052"/>
    </source>
</evidence>
<sequence length="330" mass="33999">MSVQVSKTAPGKINLFFAVGDVQENGYHPVASLYSSVSLLEKVTVSEGISQGISQSISIAVESPLAEMAASGAFDIASVPLDEKNLAYRGALAVIDAQGLSVEDVSLHLHIEKAVPVAGGMGGGSADAAAAMAAVNEYLVRTGVVATELSGEHLLELAAPLGADVPFALQGGISVGLGVGDQLTPVELSEAIQPLHLVMVPASFGLSTPHVFAELDRGRAVGDYPSTNGLEVPEALLEALRAQSAPIARICEIARYIENDLAAPACALAPELKKTLAIQHEGIISSFVSGSGPTIAFLMDSAESAHQLEAALKRKGRFAVAVEAPSRISF</sequence>
<accession>A0A7H2BIH6</accession>
<keyword evidence="5 9" id="KW-0547">Nucleotide-binding</keyword>
<keyword evidence="13" id="KW-1185">Reference proteome</keyword>
<reference evidence="12 13" key="1">
    <citation type="submission" date="2020-09" db="EMBL/GenBank/DDBJ databases">
        <title>Investigation of environmental microbe.</title>
        <authorList>
            <person name="Ou Y."/>
            <person name="Kang Q."/>
        </authorList>
    </citation>
    <scope>NUCLEOTIDE SEQUENCE [LARGE SCALE GENOMIC DNA]</scope>
    <source>
        <strain evidence="12 13">KJZ-9</strain>
    </source>
</reference>
<dbReference type="GO" id="GO:0019288">
    <property type="term" value="P:isopentenyl diphosphate biosynthetic process, methylerythritol 4-phosphate pathway"/>
    <property type="evidence" value="ECO:0007669"/>
    <property type="project" value="UniProtKB-UniRule"/>
</dbReference>
<proteinExistence type="inferred from homology"/>
<dbReference type="UniPathway" id="UPA00056">
    <property type="reaction ID" value="UER00094"/>
</dbReference>
<evidence type="ECO:0000256" key="8">
    <source>
        <dbReference type="ARBA" id="ARBA00032554"/>
    </source>
</evidence>
<feature type="domain" description="GHMP kinase N-terminal" evidence="10">
    <location>
        <begin position="85"/>
        <end position="172"/>
    </location>
</feature>
<dbReference type="Gene3D" id="3.30.230.10">
    <property type="match status" value="1"/>
</dbReference>
<comment type="catalytic activity">
    <reaction evidence="9">
        <text>4-CDP-2-C-methyl-D-erythritol + ATP = 4-CDP-2-C-methyl-D-erythritol 2-phosphate + ADP + H(+)</text>
        <dbReference type="Rhea" id="RHEA:18437"/>
        <dbReference type="ChEBI" id="CHEBI:15378"/>
        <dbReference type="ChEBI" id="CHEBI:30616"/>
        <dbReference type="ChEBI" id="CHEBI:57823"/>
        <dbReference type="ChEBI" id="CHEBI:57919"/>
        <dbReference type="ChEBI" id="CHEBI:456216"/>
        <dbReference type="EC" id="2.7.1.148"/>
    </reaction>
</comment>
<evidence type="ECO:0000256" key="3">
    <source>
        <dbReference type="ARBA" id="ARBA00017473"/>
    </source>
</evidence>
<evidence type="ECO:0000256" key="5">
    <source>
        <dbReference type="ARBA" id="ARBA00022741"/>
    </source>
</evidence>
<dbReference type="Pfam" id="PF08544">
    <property type="entry name" value="GHMP_kinases_C"/>
    <property type="match status" value="1"/>
</dbReference>
<feature type="active site" evidence="9">
    <location>
        <position position="164"/>
    </location>
</feature>
<dbReference type="AlphaFoldDB" id="A0A7H2BIH6"/>
<evidence type="ECO:0000256" key="1">
    <source>
        <dbReference type="ARBA" id="ARBA00009684"/>
    </source>
</evidence>
<comment type="function">
    <text evidence="9">Catalyzes the phosphorylation of the position 2 hydroxy group of 4-diphosphocytidyl-2C-methyl-D-erythritol.</text>
</comment>
<evidence type="ECO:0000256" key="9">
    <source>
        <dbReference type="HAMAP-Rule" id="MF_00061"/>
    </source>
</evidence>
<dbReference type="InterPro" id="IPR020568">
    <property type="entry name" value="Ribosomal_Su5_D2-typ_SF"/>
</dbReference>
<keyword evidence="6 9" id="KW-0418">Kinase</keyword>
<dbReference type="Pfam" id="PF00288">
    <property type="entry name" value="GHMP_kinases_N"/>
    <property type="match status" value="1"/>
</dbReference>
<keyword evidence="9" id="KW-0414">Isoprene biosynthesis</keyword>
<dbReference type="Gene3D" id="3.30.70.890">
    <property type="entry name" value="GHMP kinase, C-terminal domain"/>
    <property type="match status" value="1"/>
</dbReference>
<dbReference type="PANTHER" id="PTHR43527">
    <property type="entry name" value="4-DIPHOSPHOCYTIDYL-2-C-METHYL-D-ERYTHRITOL KINASE, CHLOROPLASTIC"/>
    <property type="match status" value="1"/>
</dbReference>
<dbReference type="EC" id="2.7.1.148" evidence="2 9"/>
<keyword evidence="4 9" id="KW-0808">Transferase</keyword>
<keyword evidence="7 9" id="KW-0067">ATP-binding</keyword>
<evidence type="ECO:0000256" key="4">
    <source>
        <dbReference type="ARBA" id="ARBA00022679"/>
    </source>
</evidence>
<dbReference type="SUPFAM" id="SSF54211">
    <property type="entry name" value="Ribosomal protein S5 domain 2-like"/>
    <property type="match status" value="1"/>
</dbReference>
<comment type="similarity">
    <text evidence="1 9">Belongs to the GHMP kinase family. IspE subfamily.</text>
</comment>
<dbReference type="InterPro" id="IPR036554">
    <property type="entry name" value="GHMP_kinase_C_sf"/>
</dbReference>
<dbReference type="InterPro" id="IPR006204">
    <property type="entry name" value="GHMP_kinase_N_dom"/>
</dbReference>
<evidence type="ECO:0000256" key="6">
    <source>
        <dbReference type="ARBA" id="ARBA00022777"/>
    </source>
</evidence>
<feature type="domain" description="GHMP kinase C-terminal" evidence="11">
    <location>
        <begin position="264"/>
        <end position="316"/>
    </location>
</feature>
<dbReference type="Proteomes" id="UP000516421">
    <property type="component" value="Chromosome"/>
</dbReference>
<name>A0A7H2BIH6_9MICC</name>